<dbReference type="PROSITE" id="PS51384">
    <property type="entry name" value="FAD_FR"/>
    <property type="match status" value="1"/>
</dbReference>
<evidence type="ECO:0000313" key="8">
    <source>
        <dbReference type="Proteomes" id="UP000239263"/>
    </source>
</evidence>
<organism evidence="7 8">
    <name type="scientific">Aliivibrio sifiae</name>
    <dbReference type="NCBI Taxonomy" id="566293"/>
    <lineage>
        <taxon>Bacteria</taxon>
        <taxon>Pseudomonadati</taxon>
        <taxon>Pseudomonadota</taxon>
        <taxon>Gammaproteobacteria</taxon>
        <taxon>Vibrionales</taxon>
        <taxon>Vibrionaceae</taxon>
        <taxon>Aliivibrio</taxon>
    </lineage>
</organism>
<keyword evidence="4" id="KW-0455">Luminescence</keyword>
<keyword evidence="3" id="KW-0560">Oxidoreductase</keyword>
<dbReference type="GO" id="GO:0016491">
    <property type="term" value="F:oxidoreductase activity"/>
    <property type="evidence" value="ECO:0007669"/>
    <property type="project" value="UniProtKB-KW"/>
</dbReference>
<evidence type="ECO:0000256" key="4">
    <source>
        <dbReference type="ARBA" id="ARBA00023223"/>
    </source>
</evidence>
<proteinExistence type="inferred from homology"/>
<sequence>MRVRCKVLKIEAAKNHIYRVYITPSEPIVFKAGQYIFVYLGDNKKQPFSIASCPTETDTIELHIGSSDKDSSLEAMEYFVDALLKNAMIEIDAPHGDAWLRDDTLKPLLLIAGGTGLSYINSILKNCLNRRFTQPIYVYWGVKNSEFLYIDEELKQLSIKYTNLSYVPVVIDDDSNLWSGKRGTVLDAIMEDFTDLTLFDIYVCGPPMMAKAVKEQLVEKKKAQQERMYADAFAYL</sequence>
<dbReference type="NCBIfam" id="NF005963">
    <property type="entry name" value="PRK08051.1"/>
    <property type="match status" value="1"/>
</dbReference>
<keyword evidence="1" id="KW-0285">Flavoprotein</keyword>
<dbReference type="InterPro" id="IPR017927">
    <property type="entry name" value="FAD-bd_FR_type"/>
</dbReference>
<evidence type="ECO:0000256" key="3">
    <source>
        <dbReference type="ARBA" id="ARBA00023002"/>
    </source>
</evidence>
<evidence type="ECO:0000313" key="7">
    <source>
        <dbReference type="EMBL" id="PQJ84923.1"/>
    </source>
</evidence>
<accession>A0A2S7X406</accession>
<dbReference type="InterPro" id="IPR050415">
    <property type="entry name" value="MRET"/>
</dbReference>
<dbReference type="EMBL" id="MSCO01000002">
    <property type="protein sequence ID" value="PQJ84923.1"/>
    <property type="molecule type" value="Genomic_DNA"/>
</dbReference>
<dbReference type="OrthoDB" id="9806195at2"/>
<dbReference type="Proteomes" id="UP000239263">
    <property type="component" value="Unassembled WGS sequence"/>
</dbReference>
<evidence type="ECO:0000256" key="1">
    <source>
        <dbReference type="ARBA" id="ARBA00022630"/>
    </source>
</evidence>
<evidence type="ECO:0000259" key="6">
    <source>
        <dbReference type="PROSITE" id="PS51384"/>
    </source>
</evidence>
<protein>
    <submittedName>
        <fullName evidence="7">NAD(P)H-flavin reductase</fullName>
    </submittedName>
</protein>
<evidence type="ECO:0000256" key="2">
    <source>
        <dbReference type="ARBA" id="ARBA00022827"/>
    </source>
</evidence>
<dbReference type="SUPFAM" id="SSF52343">
    <property type="entry name" value="Ferredoxin reductase-like, C-terminal NADP-linked domain"/>
    <property type="match status" value="1"/>
</dbReference>
<dbReference type="PANTHER" id="PTHR47354:SF7">
    <property type="entry name" value="NAD(P)H-FLAVIN REDUCTASE"/>
    <property type="match status" value="1"/>
</dbReference>
<dbReference type="GO" id="GO:0008218">
    <property type="term" value="P:bioluminescence"/>
    <property type="evidence" value="ECO:0007669"/>
    <property type="project" value="UniProtKB-KW"/>
</dbReference>
<dbReference type="InterPro" id="IPR017938">
    <property type="entry name" value="Riboflavin_synthase-like_b-brl"/>
</dbReference>
<evidence type="ECO:0000256" key="5">
    <source>
        <dbReference type="ARBA" id="ARBA00038177"/>
    </source>
</evidence>
<dbReference type="InterPro" id="IPR039261">
    <property type="entry name" value="FNR_nucleotide-bd"/>
</dbReference>
<gene>
    <name evidence="7" type="ORF">BTO22_15665</name>
</gene>
<dbReference type="PRINTS" id="PR00410">
    <property type="entry name" value="PHEHYDRXLASE"/>
</dbReference>
<dbReference type="Pfam" id="PF00175">
    <property type="entry name" value="NAD_binding_1"/>
    <property type="match status" value="1"/>
</dbReference>
<comment type="similarity">
    <text evidence="5">Belongs to the Fre/LuxG FAD/NAD(P) flavoprotein oxidoreductase family.</text>
</comment>
<dbReference type="Gene3D" id="3.40.50.80">
    <property type="entry name" value="Nucleotide-binding domain of ferredoxin-NADP reductase (FNR) module"/>
    <property type="match status" value="1"/>
</dbReference>
<dbReference type="SUPFAM" id="SSF63380">
    <property type="entry name" value="Riboflavin synthase domain-like"/>
    <property type="match status" value="1"/>
</dbReference>
<dbReference type="AlphaFoldDB" id="A0A2S7X406"/>
<name>A0A2S7X406_9GAMM</name>
<dbReference type="CDD" id="cd06189">
    <property type="entry name" value="flavin_oxioreductase"/>
    <property type="match status" value="1"/>
</dbReference>
<dbReference type="PANTHER" id="PTHR47354">
    <property type="entry name" value="NADH OXIDOREDUCTASE HCR"/>
    <property type="match status" value="1"/>
</dbReference>
<comment type="caution">
    <text evidence="7">The sequence shown here is derived from an EMBL/GenBank/DDBJ whole genome shotgun (WGS) entry which is preliminary data.</text>
</comment>
<feature type="domain" description="FAD-binding FR-type" evidence="6">
    <location>
        <begin position="1"/>
        <end position="101"/>
    </location>
</feature>
<dbReference type="InterPro" id="IPR001433">
    <property type="entry name" value="OxRdtase_FAD/NAD-bd"/>
</dbReference>
<dbReference type="Gene3D" id="2.40.30.10">
    <property type="entry name" value="Translation factors"/>
    <property type="match status" value="1"/>
</dbReference>
<dbReference type="RefSeq" id="WP_105056302.1">
    <property type="nucleotide sequence ID" value="NZ_CAWNRT010000002.1"/>
</dbReference>
<keyword evidence="2" id="KW-0274">FAD</keyword>
<reference evidence="7 8" key="1">
    <citation type="submission" date="2016-12" db="EMBL/GenBank/DDBJ databases">
        <title>Diversity of luminous bacteria.</title>
        <authorList>
            <person name="Yoshizawa S."/>
            <person name="Kogure K."/>
        </authorList>
    </citation>
    <scope>NUCLEOTIDE SEQUENCE [LARGE SCALE GENOMIC DNA]</scope>
    <source>
        <strain evidence="7 8">ATCC 33715</strain>
    </source>
</reference>